<dbReference type="GO" id="GO:0032153">
    <property type="term" value="C:cell division site"/>
    <property type="evidence" value="ECO:0007669"/>
    <property type="project" value="TreeGrafter"/>
</dbReference>
<evidence type="ECO:0000313" key="7">
    <source>
        <dbReference type="Proteomes" id="UP000248886"/>
    </source>
</evidence>
<evidence type="ECO:0000256" key="1">
    <source>
        <dbReference type="ARBA" id="ARBA00022490"/>
    </source>
</evidence>
<dbReference type="OMA" id="LPAYYAW"/>
<comment type="caution">
    <text evidence="6">The sequence shown here is derived from an EMBL/GenBank/DDBJ whole genome shotgun (WGS) entry which is preliminary data.</text>
</comment>
<dbReference type="GO" id="GO:0000917">
    <property type="term" value="P:division septum assembly"/>
    <property type="evidence" value="ECO:0007669"/>
    <property type="project" value="UniProtKB-KW"/>
</dbReference>
<dbReference type="RefSeq" id="WP_009562645.1">
    <property type="nucleotide sequence ID" value="NZ_AP025160.1"/>
</dbReference>
<name>A0A2W1K7H8_ACIFR</name>
<keyword evidence="4 5" id="KW-0131">Cell cycle</keyword>
<evidence type="ECO:0000256" key="3">
    <source>
        <dbReference type="ARBA" id="ARBA00023210"/>
    </source>
</evidence>
<reference evidence="6 7" key="1">
    <citation type="submission" date="2018-06" db="EMBL/GenBank/DDBJ databases">
        <title>Draft sequence of Acidithiobacillus ferrooxidans CCM 4253.</title>
        <authorList>
            <person name="Moya-Beltran A."/>
            <person name="Castro M."/>
            <person name="Covarrubias P.C."/>
            <person name="Issotta F."/>
            <person name="Janiczek O."/>
            <person name="Mandl M."/>
            <person name="Kucera J."/>
            <person name="Quatrini R."/>
        </authorList>
    </citation>
    <scope>NUCLEOTIDE SEQUENCE [LARGE SCALE GENOMIC DNA]</scope>
    <source>
        <strain evidence="6 7">CCM 4253</strain>
    </source>
</reference>
<dbReference type="PANTHER" id="PTHR39455:SF1">
    <property type="entry name" value="CELL DIVISION PROTEIN ZAPD"/>
    <property type="match status" value="1"/>
</dbReference>
<dbReference type="SUPFAM" id="SSF160950">
    <property type="entry name" value="YacF-like"/>
    <property type="match status" value="1"/>
</dbReference>
<gene>
    <name evidence="5" type="primary">zapD</name>
    <name evidence="6" type="ORF">DN052_07260</name>
</gene>
<dbReference type="PANTHER" id="PTHR39455">
    <property type="entry name" value="CELL DIVISION PROTEIN ZAPD"/>
    <property type="match status" value="1"/>
</dbReference>
<keyword evidence="3 5" id="KW-0717">Septation</keyword>
<dbReference type="HAMAP" id="MF_01092">
    <property type="entry name" value="ZapD"/>
    <property type="match status" value="1"/>
</dbReference>
<comment type="subunit">
    <text evidence="5">Interacts with FtsZ.</text>
</comment>
<keyword evidence="1 5" id="KW-0963">Cytoplasm</keyword>
<keyword evidence="2 5" id="KW-0132">Cell division</keyword>
<dbReference type="InterPro" id="IPR009777">
    <property type="entry name" value="ZapD"/>
</dbReference>
<dbReference type="OrthoDB" id="5294622at2"/>
<dbReference type="InterPro" id="IPR036268">
    <property type="entry name" value="ZapD_sf"/>
</dbReference>
<dbReference type="GO" id="GO:0005737">
    <property type="term" value="C:cytoplasm"/>
    <property type="evidence" value="ECO:0007669"/>
    <property type="project" value="UniProtKB-SubCell"/>
</dbReference>
<dbReference type="InterPro" id="IPR027462">
    <property type="entry name" value="ZapD_C"/>
</dbReference>
<accession>A0A2W1K7H8</accession>
<dbReference type="Gene3D" id="1.10.3900.10">
    <property type="entry name" value="YacF-like"/>
    <property type="match status" value="1"/>
</dbReference>
<dbReference type="Proteomes" id="UP000248886">
    <property type="component" value="Unassembled WGS sequence"/>
</dbReference>
<dbReference type="EMBL" id="QKQP01000001">
    <property type="protein sequence ID" value="PZD82789.1"/>
    <property type="molecule type" value="Genomic_DNA"/>
</dbReference>
<dbReference type="Gene3D" id="2.60.440.10">
    <property type="entry name" value="YacF-like domains"/>
    <property type="match status" value="1"/>
</dbReference>
<evidence type="ECO:0000313" key="6">
    <source>
        <dbReference type="EMBL" id="PZD82789.1"/>
    </source>
</evidence>
<dbReference type="Pfam" id="PF07072">
    <property type="entry name" value="ZapD"/>
    <property type="match status" value="1"/>
</dbReference>
<comment type="similarity">
    <text evidence="5">Belongs to the ZapD family.</text>
</comment>
<protein>
    <recommendedName>
        <fullName evidence="5">Cell division protein ZapD</fullName>
    </recommendedName>
    <alternativeName>
        <fullName evidence="5">Z ring-associated protein D</fullName>
    </alternativeName>
</protein>
<comment type="subcellular location">
    <subcellularLocation>
        <location evidence="5">Cytoplasm</location>
    </subcellularLocation>
    <text evidence="5">Localizes to mid-cell in an FtsZ-dependent manner.</text>
</comment>
<evidence type="ECO:0000256" key="5">
    <source>
        <dbReference type="HAMAP-Rule" id="MF_01092"/>
    </source>
</evidence>
<sequence>MAVYEHPLHERARLLLRLESVFAQLQQGPADAGCLRNALRAYNELLDFCSRPELRLDLILELERLAQSLAIWSQSPEADEGPLRAWQFRIDLQLKALREYREPFGQLLRHQDIIQLARGRMGVAGGLADCDLPVLAFWKYQPPERIAGLLRGWRESLSILQDSTDLILALLRDSCSWSGVEAPEGRYGALLDARHPPSLICLELSDRADYYPKISGGIHRFHIQWLPWLDQGTARAIESTIKFRLGLSAL</sequence>
<comment type="function">
    <text evidence="5">Cell division factor that enhances FtsZ-ring assembly. Directly interacts with FtsZ and promotes bundling of FtsZ protofilaments, with a reduction in FtsZ GTPase activity.</text>
</comment>
<proteinExistence type="inferred from homology"/>
<evidence type="ECO:0000256" key="4">
    <source>
        <dbReference type="ARBA" id="ARBA00023306"/>
    </source>
</evidence>
<dbReference type="GeneID" id="65279573"/>
<dbReference type="GO" id="GO:0043093">
    <property type="term" value="P:FtsZ-dependent cytokinesis"/>
    <property type="evidence" value="ECO:0007669"/>
    <property type="project" value="UniProtKB-UniRule"/>
</dbReference>
<evidence type="ECO:0000256" key="2">
    <source>
        <dbReference type="ARBA" id="ARBA00022618"/>
    </source>
</evidence>
<dbReference type="AlphaFoldDB" id="A0A2W1K7H8"/>
<organism evidence="6 7">
    <name type="scientific">Acidithiobacillus ferrooxidans</name>
    <name type="common">Thiobacillus ferrooxidans</name>
    <dbReference type="NCBI Taxonomy" id="920"/>
    <lineage>
        <taxon>Bacteria</taxon>
        <taxon>Pseudomonadati</taxon>
        <taxon>Pseudomonadota</taxon>
        <taxon>Acidithiobacillia</taxon>
        <taxon>Acidithiobacillales</taxon>
        <taxon>Acidithiobacillaceae</taxon>
        <taxon>Acidithiobacillus</taxon>
    </lineage>
</organism>